<dbReference type="PANTHER" id="PTHR37945">
    <property type="entry name" value="EXTRACELLULAR TUNGSTATE BINDING PROTEIN"/>
    <property type="match status" value="1"/>
</dbReference>
<feature type="signal peptide" evidence="1">
    <location>
        <begin position="1"/>
        <end position="17"/>
    </location>
</feature>
<evidence type="ECO:0000259" key="2">
    <source>
        <dbReference type="Pfam" id="PF12849"/>
    </source>
</evidence>
<protein>
    <submittedName>
        <fullName evidence="3">Tungstate transport system substrate-binding protein</fullName>
    </submittedName>
</protein>
<dbReference type="EMBL" id="OCTN01000003">
    <property type="protein sequence ID" value="SOH94285.1"/>
    <property type="molecule type" value="Genomic_DNA"/>
</dbReference>
<dbReference type="InterPro" id="IPR052738">
    <property type="entry name" value="ABC-Tungstate_binding"/>
</dbReference>
<sequence length="261" mass="27480">MIRLALLLTLTAAPVFAQDHILIQSTTSTQNSGLYDHLLPLFQAETGIEPRVVAVGTGQAIRNATNCDGDVLLVHSRAAEDAFVSAGYGTQRHDVMFNDFIIIGPETITADSPAAALTSIAQAELPFLSRGDDSGTHSREMALWNTADIDPTGASGGWYRETGAGMGATLNIAAGMGAYTLTDRATWLTFANPADLVISYEGHADLNNQYGVIAVSPQHCPSVNAIGAQTFVDWITGTSGQQAIAAYRLNGAPLFTPNAAE</sequence>
<organism evidence="3 4">
    <name type="scientific">Pontivivens marinum</name>
    <dbReference type="NCBI Taxonomy" id="1690039"/>
    <lineage>
        <taxon>Bacteria</taxon>
        <taxon>Pseudomonadati</taxon>
        <taxon>Pseudomonadota</taxon>
        <taxon>Alphaproteobacteria</taxon>
        <taxon>Rhodobacterales</taxon>
        <taxon>Paracoccaceae</taxon>
        <taxon>Pontivivens</taxon>
    </lineage>
</organism>
<dbReference type="Pfam" id="PF12849">
    <property type="entry name" value="PBP_like_2"/>
    <property type="match status" value="1"/>
</dbReference>
<keyword evidence="1" id="KW-0732">Signal</keyword>
<dbReference type="InterPro" id="IPR024370">
    <property type="entry name" value="PBP_domain"/>
</dbReference>
<dbReference type="OrthoDB" id="186379at2"/>
<dbReference type="AlphaFoldDB" id="A0A2C9CSZ2"/>
<dbReference type="SUPFAM" id="SSF53850">
    <property type="entry name" value="Periplasmic binding protein-like II"/>
    <property type="match status" value="1"/>
</dbReference>
<feature type="domain" description="PBP" evidence="2">
    <location>
        <begin position="23"/>
        <end position="236"/>
    </location>
</feature>
<dbReference type="Proteomes" id="UP000220034">
    <property type="component" value="Unassembled WGS sequence"/>
</dbReference>
<dbReference type="PANTHER" id="PTHR37945:SF1">
    <property type="entry name" value="EXTRACELLULAR TUNGSTATE BINDING PROTEIN"/>
    <property type="match status" value="1"/>
</dbReference>
<feature type="chain" id="PRO_5012383728" evidence="1">
    <location>
        <begin position="18"/>
        <end position="261"/>
    </location>
</feature>
<accession>A0A2C9CSZ2</accession>
<keyword evidence="4" id="KW-1185">Reference proteome</keyword>
<gene>
    <name evidence="3" type="ORF">SAMN06273572_103319</name>
</gene>
<evidence type="ECO:0000313" key="3">
    <source>
        <dbReference type="EMBL" id="SOH94285.1"/>
    </source>
</evidence>
<evidence type="ECO:0000313" key="4">
    <source>
        <dbReference type="Proteomes" id="UP000220034"/>
    </source>
</evidence>
<reference evidence="4" key="1">
    <citation type="submission" date="2017-09" db="EMBL/GenBank/DDBJ databases">
        <authorList>
            <person name="Varghese N."/>
            <person name="Submissions S."/>
        </authorList>
    </citation>
    <scope>NUCLEOTIDE SEQUENCE [LARGE SCALE GENOMIC DNA]</scope>
    <source>
        <strain evidence="4">C7</strain>
    </source>
</reference>
<evidence type="ECO:0000256" key="1">
    <source>
        <dbReference type="SAM" id="SignalP"/>
    </source>
</evidence>
<proteinExistence type="predicted"/>
<dbReference type="Gene3D" id="3.40.190.10">
    <property type="entry name" value="Periplasmic binding protein-like II"/>
    <property type="match status" value="2"/>
</dbReference>
<name>A0A2C9CSZ2_9RHOB</name>
<dbReference type="RefSeq" id="WP_097929824.1">
    <property type="nucleotide sequence ID" value="NZ_OCTN01000003.1"/>
</dbReference>